<dbReference type="PANTHER" id="PTHR34216:SF3">
    <property type="entry name" value="POLY-BETA-1,6-N-ACETYL-D-GLUCOSAMINE N-DEACETYLASE"/>
    <property type="match status" value="1"/>
</dbReference>
<dbReference type="GO" id="GO:0005975">
    <property type="term" value="P:carbohydrate metabolic process"/>
    <property type="evidence" value="ECO:0007669"/>
    <property type="project" value="InterPro"/>
</dbReference>
<keyword evidence="2" id="KW-0732">Signal</keyword>
<dbReference type="GO" id="GO:0005576">
    <property type="term" value="C:extracellular region"/>
    <property type="evidence" value="ECO:0007669"/>
    <property type="project" value="UniProtKB-SubCell"/>
</dbReference>
<dbReference type="STRING" id="44251.PDUR_27240"/>
<dbReference type="Gene3D" id="3.20.20.370">
    <property type="entry name" value="Glycoside hydrolase/deacetylase"/>
    <property type="match status" value="1"/>
</dbReference>
<dbReference type="PANTHER" id="PTHR34216">
    <property type="match status" value="1"/>
</dbReference>
<evidence type="ECO:0000313" key="5">
    <source>
        <dbReference type="Proteomes" id="UP000029409"/>
    </source>
</evidence>
<evidence type="ECO:0000256" key="1">
    <source>
        <dbReference type="ARBA" id="ARBA00004613"/>
    </source>
</evidence>
<evidence type="ECO:0000259" key="3">
    <source>
        <dbReference type="PROSITE" id="PS51677"/>
    </source>
</evidence>
<dbReference type="InterPro" id="IPR051398">
    <property type="entry name" value="Polysacch_Deacetylase"/>
</dbReference>
<dbReference type="Proteomes" id="UP000029409">
    <property type="component" value="Chromosome"/>
</dbReference>
<reference evidence="4 5" key="1">
    <citation type="submission" date="2014-08" db="EMBL/GenBank/DDBJ databases">
        <title>Comparative genomics of the Paenibacillus odorifer group.</title>
        <authorList>
            <person name="den Bakker H.C."/>
            <person name="Tsai Y.-C."/>
            <person name="Martin N."/>
            <person name="Korlach J."/>
            <person name="Wiedmann M."/>
        </authorList>
    </citation>
    <scope>NUCLEOTIDE SEQUENCE [LARGE SCALE GENOMIC DNA]</scope>
    <source>
        <strain evidence="4 5">DSM 1735</strain>
    </source>
</reference>
<dbReference type="Pfam" id="PF01522">
    <property type="entry name" value="Polysacc_deac_1"/>
    <property type="match status" value="1"/>
</dbReference>
<dbReference type="CDD" id="cd10971">
    <property type="entry name" value="CE4_DAC_u2_5s"/>
    <property type="match status" value="1"/>
</dbReference>
<dbReference type="eggNOG" id="COG0726">
    <property type="taxonomic scope" value="Bacteria"/>
</dbReference>
<dbReference type="InterPro" id="IPR011330">
    <property type="entry name" value="Glyco_hydro/deAcase_b/a-brl"/>
</dbReference>
<dbReference type="PROSITE" id="PS51677">
    <property type="entry name" value="NODB"/>
    <property type="match status" value="1"/>
</dbReference>
<dbReference type="InterPro" id="IPR002509">
    <property type="entry name" value="NODB_dom"/>
</dbReference>
<dbReference type="EMBL" id="CP009288">
    <property type="protein sequence ID" value="AIQ15147.1"/>
    <property type="molecule type" value="Genomic_DNA"/>
</dbReference>
<protein>
    <submittedName>
        <fullName evidence="4">Polysaccharide deacetylase</fullName>
    </submittedName>
</protein>
<evidence type="ECO:0000313" key="4">
    <source>
        <dbReference type="EMBL" id="AIQ15147.1"/>
    </source>
</evidence>
<proteinExistence type="predicted"/>
<gene>
    <name evidence="4" type="ORF">PDUR_27240</name>
</gene>
<evidence type="ECO:0000256" key="2">
    <source>
        <dbReference type="ARBA" id="ARBA00022729"/>
    </source>
</evidence>
<feature type="domain" description="NodB homology" evidence="3">
    <location>
        <begin position="1"/>
        <end position="257"/>
    </location>
</feature>
<keyword evidence="5" id="KW-1185">Reference proteome</keyword>
<dbReference type="GO" id="GO:0016810">
    <property type="term" value="F:hydrolase activity, acting on carbon-nitrogen (but not peptide) bonds"/>
    <property type="evidence" value="ECO:0007669"/>
    <property type="project" value="InterPro"/>
</dbReference>
<accession>A0A089HVM2</accession>
<dbReference type="KEGG" id="pdu:PDUR_27240"/>
<name>A0A089HVM2_PAEDU</name>
<organism evidence="4 5">
    <name type="scientific">Paenibacillus durus</name>
    <name type="common">Paenibacillus azotofixans</name>
    <dbReference type="NCBI Taxonomy" id="44251"/>
    <lineage>
        <taxon>Bacteria</taxon>
        <taxon>Bacillati</taxon>
        <taxon>Bacillota</taxon>
        <taxon>Bacilli</taxon>
        <taxon>Bacillales</taxon>
        <taxon>Paenibacillaceae</taxon>
        <taxon>Paenibacillus</taxon>
    </lineage>
</organism>
<comment type="subcellular location">
    <subcellularLocation>
        <location evidence="1">Secreted</location>
    </subcellularLocation>
</comment>
<sequence length="257" mass="30004">MLLTFDDGYIDHYINVFPVLMENSISGLFSVSGKVLAESKPLNVNKIHYVLAEAGEHRKQELLSKVYKLLDYYRGTEFDYPSNEELYAKLAVANRFDDKDIIFIKRILQAELPERARDLITDDLFREYIPIPESTFSRELYMNFDQMKLMKKSGMHFAVHGYEHYWLEKLNDQEMQKDITMSLDVLEGIIDRERWTMVYPYGSYSREVLSYIADNGCNLGFTTAVRFADIQADAPLLLPRLDTNDFPPKSDNYLKIT</sequence>
<dbReference type="SUPFAM" id="SSF88713">
    <property type="entry name" value="Glycoside hydrolase/deacetylase"/>
    <property type="match status" value="1"/>
</dbReference>
<dbReference type="AlphaFoldDB" id="A0A089HVM2"/>